<keyword evidence="1" id="KW-0812">Transmembrane</keyword>
<dbReference type="AlphaFoldDB" id="H0QUV2"/>
<evidence type="ECO:0000313" key="3">
    <source>
        <dbReference type="Proteomes" id="UP000035034"/>
    </source>
</evidence>
<gene>
    <name evidence="2" type="ORF">GOEFS_008_00120</name>
</gene>
<dbReference type="EMBL" id="BAEH01000008">
    <property type="protein sequence ID" value="GAB16603.1"/>
    <property type="molecule type" value="Genomic_DNA"/>
</dbReference>
<reference evidence="2 3" key="1">
    <citation type="submission" date="2011-12" db="EMBL/GenBank/DDBJ databases">
        <title>Whole genome shotgun sequence of Gordonia effusa NBRC 100432.</title>
        <authorList>
            <person name="Yoshida I."/>
            <person name="Takarada H."/>
            <person name="Hosoyama A."/>
            <person name="Tsuchikane K."/>
            <person name="Katsumata H."/>
            <person name="Yamazaki S."/>
            <person name="Fujita N."/>
        </authorList>
    </citation>
    <scope>NUCLEOTIDE SEQUENCE [LARGE SCALE GENOMIC DNA]</scope>
    <source>
        <strain evidence="2 3">NBRC 100432</strain>
    </source>
</reference>
<name>H0QUV2_9ACTN</name>
<sequence>MHNDTETVAARWGYALIFPPSVLFTSDFHMDGGHSGVMTTSTSNSTGTSFWKILGIIVAVLIVLAIIGPLLKGLFWLAFVALAIYGGFVLFRRSRNGSSTHL</sequence>
<feature type="transmembrane region" description="Helical" evidence="1">
    <location>
        <begin position="50"/>
        <end position="68"/>
    </location>
</feature>
<dbReference type="eggNOG" id="ENOG5031VXT">
    <property type="taxonomic scope" value="Bacteria"/>
</dbReference>
<keyword evidence="1" id="KW-0472">Membrane</keyword>
<dbReference type="STRING" id="1077974.GOEFS_008_00120"/>
<protein>
    <submittedName>
        <fullName evidence="2">Uncharacterized protein</fullName>
    </submittedName>
</protein>
<organism evidence="2 3">
    <name type="scientific">Gordonia effusa NBRC 100432</name>
    <dbReference type="NCBI Taxonomy" id="1077974"/>
    <lineage>
        <taxon>Bacteria</taxon>
        <taxon>Bacillati</taxon>
        <taxon>Actinomycetota</taxon>
        <taxon>Actinomycetes</taxon>
        <taxon>Mycobacteriales</taxon>
        <taxon>Gordoniaceae</taxon>
        <taxon>Gordonia</taxon>
    </lineage>
</organism>
<evidence type="ECO:0000313" key="2">
    <source>
        <dbReference type="EMBL" id="GAB16603.1"/>
    </source>
</evidence>
<comment type="caution">
    <text evidence="2">The sequence shown here is derived from an EMBL/GenBank/DDBJ whole genome shotgun (WGS) entry which is preliminary data.</text>
</comment>
<dbReference type="Proteomes" id="UP000035034">
    <property type="component" value="Unassembled WGS sequence"/>
</dbReference>
<feature type="transmembrane region" description="Helical" evidence="1">
    <location>
        <begin position="74"/>
        <end position="91"/>
    </location>
</feature>
<keyword evidence="1" id="KW-1133">Transmembrane helix</keyword>
<accession>H0QUV2</accession>
<proteinExistence type="predicted"/>
<keyword evidence="3" id="KW-1185">Reference proteome</keyword>
<evidence type="ECO:0000256" key="1">
    <source>
        <dbReference type="SAM" id="Phobius"/>
    </source>
</evidence>